<keyword evidence="4 7" id="KW-0863">Zinc-finger</keyword>
<protein>
    <recommendedName>
        <fullName evidence="8">C2H2-type domain-containing protein</fullName>
    </recommendedName>
</protein>
<dbReference type="GO" id="GO:0010468">
    <property type="term" value="P:regulation of gene expression"/>
    <property type="evidence" value="ECO:0007669"/>
    <property type="project" value="TreeGrafter"/>
</dbReference>
<accession>A0A7S1TB16</accession>
<dbReference type="AlphaFoldDB" id="A0A7S1TB16"/>
<dbReference type="PROSITE" id="PS00028">
    <property type="entry name" value="ZINC_FINGER_C2H2_1"/>
    <property type="match status" value="3"/>
</dbReference>
<dbReference type="Pfam" id="PF00096">
    <property type="entry name" value="zf-C2H2"/>
    <property type="match status" value="3"/>
</dbReference>
<comment type="subcellular location">
    <subcellularLocation>
        <location evidence="1">Nucleus</location>
    </subcellularLocation>
</comment>
<evidence type="ECO:0000259" key="8">
    <source>
        <dbReference type="PROSITE" id="PS50157"/>
    </source>
</evidence>
<evidence type="ECO:0000256" key="7">
    <source>
        <dbReference type="PROSITE-ProRule" id="PRU00042"/>
    </source>
</evidence>
<feature type="domain" description="C2H2-type" evidence="8">
    <location>
        <begin position="179"/>
        <end position="207"/>
    </location>
</feature>
<evidence type="ECO:0000256" key="4">
    <source>
        <dbReference type="ARBA" id="ARBA00022771"/>
    </source>
</evidence>
<keyword evidence="5" id="KW-0862">Zinc</keyword>
<dbReference type="InterPro" id="IPR050331">
    <property type="entry name" value="Zinc_finger"/>
</dbReference>
<keyword evidence="6" id="KW-0539">Nucleus</keyword>
<keyword evidence="3" id="KW-0677">Repeat</keyword>
<dbReference type="PANTHER" id="PTHR16515">
    <property type="entry name" value="PR DOMAIN ZINC FINGER PROTEIN"/>
    <property type="match status" value="1"/>
</dbReference>
<evidence type="ECO:0000256" key="5">
    <source>
        <dbReference type="ARBA" id="ARBA00022833"/>
    </source>
</evidence>
<sequence>MFFMEPTKRAKYTWSAHDTTQNGSEPALDGLYFYAFCGFVQRSRRSVHPAWVEAEIINSQVDPTSWTRQDGSTLVTEDTLGWTTVSKRDQTKVGLPPFRLFMDTLDPGGGMSNLVQDDSSPASCQMFSTLGSEHSPTTRSQSIGNTVPMKYHCKVCEENFPRRREFWRHVATQHNAIRFSCEYCLETFSRAGNLSVHVRAVHLGLKPFKCNHCSRRFSRNTAVRRHIMKVHGLEMDDPSTTKVYDREVID</sequence>
<dbReference type="GO" id="GO:0008270">
    <property type="term" value="F:zinc ion binding"/>
    <property type="evidence" value="ECO:0007669"/>
    <property type="project" value="UniProtKB-KW"/>
</dbReference>
<name>A0A7S1TB16_9RHOD</name>
<dbReference type="FunFam" id="3.30.160.60:FF:000446">
    <property type="entry name" value="Zinc finger protein"/>
    <property type="match status" value="1"/>
</dbReference>
<evidence type="ECO:0000256" key="2">
    <source>
        <dbReference type="ARBA" id="ARBA00022723"/>
    </source>
</evidence>
<dbReference type="Gene3D" id="3.30.160.60">
    <property type="entry name" value="Classic Zinc Finger"/>
    <property type="match status" value="2"/>
</dbReference>
<dbReference type="InterPro" id="IPR036236">
    <property type="entry name" value="Znf_C2H2_sf"/>
</dbReference>
<dbReference type="PANTHER" id="PTHR16515:SF66">
    <property type="entry name" value="C2H2-TYPE DOMAIN-CONTAINING PROTEIN"/>
    <property type="match status" value="1"/>
</dbReference>
<feature type="domain" description="C2H2-type" evidence="8">
    <location>
        <begin position="151"/>
        <end position="179"/>
    </location>
</feature>
<feature type="domain" description="C2H2-type" evidence="8">
    <location>
        <begin position="208"/>
        <end position="236"/>
    </location>
</feature>
<dbReference type="InterPro" id="IPR013087">
    <property type="entry name" value="Znf_C2H2_type"/>
</dbReference>
<dbReference type="SUPFAM" id="SSF57667">
    <property type="entry name" value="beta-beta-alpha zinc fingers"/>
    <property type="match status" value="1"/>
</dbReference>
<evidence type="ECO:0000256" key="6">
    <source>
        <dbReference type="ARBA" id="ARBA00023242"/>
    </source>
</evidence>
<evidence type="ECO:0000256" key="3">
    <source>
        <dbReference type="ARBA" id="ARBA00022737"/>
    </source>
</evidence>
<keyword evidence="2" id="KW-0479">Metal-binding</keyword>
<gene>
    <name evidence="9" type="ORF">CCAE0312_LOCUS2681</name>
</gene>
<evidence type="ECO:0000313" key="9">
    <source>
        <dbReference type="EMBL" id="CAD9230628.1"/>
    </source>
</evidence>
<organism evidence="9">
    <name type="scientific">Compsopogon caeruleus</name>
    <dbReference type="NCBI Taxonomy" id="31354"/>
    <lineage>
        <taxon>Eukaryota</taxon>
        <taxon>Rhodophyta</taxon>
        <taxon>Compsopogonophyceae</taxon>
        <taxon>Compsopogonales</taxon>
        <taxon>Compsopogonaceae</taxon>
        <taxon>Compsopogon</taxon>
    </lineage>
</organism>
<dbReference type="SMART" id="SM00355">
    <property type="entry name" value="ZnF_C2H2"/>
    <property type="match status" value="3"/>
</dbReference>
<dbReference type="EMBL" id="HBGH01004890">
    <property type="protein sequence ID" value="CAD9230628.1"/>
    <property type="molecule type" value="Transcribed_RNA"/>
</dbReference>
<reference evidence="9" key="1">
    <citation type="submission" date="2021-01" db="EMBL/GenBank/DDBJ databases">
        <authorList>
            <person name="Corre E."/>
            <person name="Pelletier E."/>
            <person name="Niang G."/>
            <person name="Scheremetjew M."/>
            <person name="Finn R."/>
            <person name="Kale V."/>
            <person name="Holt S."/>
            <person name="Cochrane G."/>
            <person name="Meng A."/>
            <person name="Brown T."/>
            <person name="Cohen L."/>
        </authorList>
    </citation>
    <scope>NUCLEOTIDE SEQUENCE</scope>
    <source>
        <strain evidence="9">SAG 36.94</strain>
    </source>
</reference>
<proteinExistence type="predicted"/>
<dbReference type="PROSITE" id="PS50157">
    <property type="entry name" value="ZINC_FINGER_C2H2_2"/>
    <property type="match status" value="3"/>
</dbReference>
<dbReference type="GO" id="GO:0005634">
    <property type="term" value="C:nucleus"/>
    <property type="evidence" value="ECO:0007669"/>
    <property type="project" value="UniProtKB-SubCell"/>
</dbReference>
<evidence type="ECO:0000256" key="1">
    <source>
        <dbReference type="ARBA" id="ARBA00004123"/>
    </source>
</evidence>